<dbReference type="InterPro" id="IPR050879">
    <property type="entry name" value="Acyltransferase_3"/>
</dbReference>
<proteinExistence type="predicted"/>
<dbReference type="PANTHER" id="PTHR23028:SF53">
    <property type="entry name" value="ACYL_TRANSF_3 DOMAIN-CONTAINING PROTEIN"/>
    <property type="match status" value="1"/>
</dbReference>
<dbReference type="GO" id="GO:0016020">
    <property type="term" value="C:membrane"/>
    <property type="evidence" value="ECO:0007669"/>
    <property type="project" value="TreeGrafter"/>
</dbReference>
<keyword evidence="5" id="KW-1185">Reference proteome</keyword>
<dbReference type="GO" id="GO:0009103">
    <property type="term" value="P:lipopolysaccharide biosynthetic process"/>
    <property type="evidence" value="ECO:0007669"/>
    <property type="project" value="TreeGrafter"/>
</dbReference>
<feature type="transmembrane region" description="Helical" evidence="1">
    <location>
        <begin position="251"/>
        <end position="273"/>
    </location>
</feature>
<evidence type="ECO:0000259" key="3">
    <source>
        <dbReference type="Pfam" id="PF19040"/>
    </source>
</evidence>
<evidence type="ECO:0000259" key="2">
    <source>
        <dbReference type="Pfam" id="PF01757"/>
    </source>
</evidence>
<keyword evidence="1" id="KW-0472">Membrane</keyword>
<accession>A0A9X1QPH1</accession>
<feature type="transmembrane region" description="Helical" evidence="1">
    <location>
        <begin position="312"/>
        <end position="330"/>
    </location>
</feature>
<keyword evidence="1" id="KW-1133">Transmembrane helix</keyword>
<gene>
    <name evidence="4" type="ORF">L1O03_02415</name>
</gene>
<evidence type="ECO:0000313" key="5">
    <source>
        <dbReference type="Proteomes" id="UP001139336"/>
    </source>
</evidence>
<dbReference type="GO" id="GO:0016747">
    <property type="term" value="F:acyltransferase activity, transferring groups other than amino-acyl groups"/>
    <property type="evidence" value="ECO:0007669"/>
    <property type="project" value="InterPro"/>
</dbReference>
<feature type="transmembrane region" description="Helical" evidence="1">
    <location>
        <begin position="279"/>
        <end position="300"/>
    </location>
</feature>
<feature type="transmembrane region" description="Helical" evidence="1">
    <location>
        <begin position="222"/>
        <end position="239"/>
    </location>
</feature>
<dbReference type="PANTHER" id="PTHR23028">
    <property type="entry name" value="ACETYLTRANSFERASE"/>
    <property type="match status" value="1"/>
</dbReference>
<feature type="transmembrane region" description="Helical" evidence="1">
    <location>
        <begin position="336"/>
        <end position="357"/>
    </location>
</feature>
<feature type="domain" description="Acyltransferase 3" evidence="2">
    <location>
        <begin position="11"/>
        <end position="353"/>
    </location>
</feature>
<evidence type="ECO:0000313" key="4">
    <source>
        <dbReference type="EMBL" id="MCF4006032.1"/>
    </source>
</evidence>
<name>A0A9X1QPH1_9CORY</name>
<feature type="transmembrane region" description="Helical" evidence="1">
    <location>
        <begin position="15"/>
        <end position="34"/>
    </location>
</feature>
<protein>
    <submittedName>
        <fullName evidence="4">Acyltransferase</fullName>
    </submittedName>
</protein>
<sequence length="720" mass="81056">METQLKEKYRYDLDGLRGIAIGFVVLFHVFVGRVSGGVDVFLLLSGYFFLGSQLRYAARRDATLNPWWPIWRMMRRLVPALVLVVVVCALLVILLLPDLRRVDLAWQLMASILYYQNWELASQEAGYQAASWGISPLQHLWSMSVQGQFYVLGILFALGCGWSLRIQRRRLQRKRGKEGGPERPTSSIQTIALPVLIVATIASFAYAAYLHPVDQQLNYYSTWSRMWELTLGAVIALIAPKITLNRHLRSAMAIVGIIMVITTGLLFDGAQVFPGPGTLYPLGGAVLVILGGGPASTFLASRFMRWLGEIAYPLYLWHWPLLIISLAYLQMKEAPVWLGIVVILVSLLLADLTHRFVERPLRQHAARPTRGEGRVREAWWRAHALRPSRGRAAAGIMVTLLAVACVALPPVWAKQVKAINANRLDPEVYPGAMVLRGYRAPDVPVAPDPYVLPDSLSMFWNARCMSQKGSDPTHLPPDDHGGIEAGNCVFGDRDSDVTVFLTGGSHADQWGAALDLLGKQHHFRVIPFVRQSCPSFVHDYEGAFSENCQTFNDTVRDRIIKDEPDLVISNSTRPMYEVGQKQDSVPRGYVEFWDFLKDLGIPFVGLRDNPWFFWPDGTDKYPSFCAVEEEDTSQCGVSAEVPYGTGEDPAKQKLLDRGMIPVDTRPWFCPDDWCSPDIGNIWVYRDSHHISDDYSRSLAPLLWNAMEPLMDAIHEKHRER</sequence>
<keyword evidence="1" id="KW-0812">Transmembrane</keyword>
<feature type="transmembrane region" description="Helical" evidence="1">
    <location>
        <begin position="40"/>
        <end position="57"/>
    </location>
</feature>
<dbReference type="EMBL" id="JAKGSI010000001">
    <property type="protein sequence ID" value="MCF4006032.1"/>
    <property type="molecule type" value="Genomic_DNA"/>
</dbReference>
<evidence type="ECO:0000256" key="1">
    <source>
        <dbReference type="SAM" id="Phobius"/>
    </source>
</evidence>
<comment type="caution">
    <text evidence="4">The sequence shown here is derived from an EMBL/GenBank/DDBJ whole genome shotgun (WGS) entry which is preliminary data.</text>
</comment>
<dbReference type="AlphaFoldDB" id="A0A9X1QPH1"/>
<keyword evidence="4" id="KW-0012">Acyltransferase</keyword>
<organism evidence="4 5">
    <name type="scientific">Corynebacterium uropygiale</name>
    <dbReference type="NCBI Taxonomy" id="1775911"/>
    <lineage>
        <taxon>Bacteria</taxon>
        <taxon>Bacillati</taxon>
        <taxon>Actinomycetota</taxon>
        <taxon>Actinomycetes</taxon>
        <taxon>Mycobacteriales</taxon>
        <taxon>Corynebacteriaceae</taxon>
        <taxon>Corynebacterium</taxon>
    </lineage>
</organism>
<feature type="domain" description="SGNH" evidence="3">
    <location>
        <begin position="483"/>
        <end position="702"/>
    </location>
</feature>
<dbReference type="InterPro" id="IPR043968">
    <property type="entry name" value="SGNH"/>
</dbReference>
<dbReference type="Pfam" id="PF01757">
    <property type="entry name" value="Acyl_transf_3"/>
    <property type="match status" value="1"/>
</dbReference>
<reference evidence="4" key="1">
    <citation type="submission" date="2022-01" db="EMBL/GenBank/DDBJ databases">
        <title>Corynebacterium sp. nov isolated from isolated from the feces of the greater white-fronted geese (Anser albifrons) at Poyang Lake, PR China.</title>
        <authorList>
            <person name="Liu Q."/>
        </authorList>
    </citation>
    <scope>NUCLEOTIDE SEQUENCE</scope>
    <source>
        <strain evidence="4">JCM 32435</strain>
    </source>
</reference>
<feature type="transmembrane region" description="Helical" evidence="1">
    <location>
        <begin position="187"/>
        <end position="210"/>
    </location>
</feature>
<keyword evidence="4" id="KW-0808">Transferase</keyword>
<feature type="transmembrane region" description="Helical" evidence="1">
    <location>
        <begin position="392"/>
        <end position="412"/>
    </location>
</feature>
<feature type="transmembrane region" description="Helical" evidence="1">
    <location>
        <begin position="147"/>
        <end position="166"/>
    </location>
</feature>
<dbReference type="Proteomes" id="UP001139336">
    <property type="component" value="Unassembled WGS sequence"/>
</dbReference>
<dbReference type="InterPro" id="IPR002656">
    <property type="entry name" value="Acyl_transf_3_dom"/>
</dbReference>
<dbReference type="Pfam" id="PF19040">
    <property type="entry name" value="SGNH"/>
    <property type="match status" value="1"/>
</dbReference>
<feature type="transmembrane region" description="Helical" evidence="1">
    <location>
        <begin position="77"/>
        <end position="96"/>
    </location>
</feature>
<dbReference type="RefSeq" id="WP_236117809.1">
    <property type="nucleotide sequence ID" value="NZ_JAKGSI010000001.1"/>
</dbReference>